<dbReference type="GO" id="GO:0033982">
    <property type="term" value="F:3-dehydro-L-gulonate-6-phosphate decarboxylase activity"/>
    <property type="evidence" value="ECO:0007669"/>
    <property type="project" value="TreeGrafter"/>
</dbReference>
<keyword evidence="7" id="KW-0119">Carbohydrate metabolism</keyword>
<dbReference type="SUPFAM" id="SSF51366">
    <property type="entry name" value="Ribulose-phoshate binding barrel"/>
    <property type="match status" value="1"/>
</dbReference>
<evidence type="ECO:0000313" key="10">
    <source>
        <dbReference type="Proteomes" id="UP000199668"/>
    </source>
</evidence>
<name>A0A1I4LDN5_9BACI</name>
<sequence>MNIQLALDRLNWKDCFSLVEQTSPHIDWIEIGTGVIKEYGMQMVREMKAAYPDKTLVADMKTCDAAASETKQALNAGADITTVMAFSADTAIRAALEEASAADRKVMVDLLGVTDLGRLSQLDTLGVDLISLHIGKDMQRDGGVSGDDFAFIEDYPHWNAAVAGGINADTIPSLTPYEPETLIVGGAVTKADDPEAAAQHIRKLVK</sequence>
<dbReference type="NCBIfam" id="TIGR03128">
    <property type="entry name" value="RuMP_HxlA"/>
    <property type="match status" value="1"/>
</dbReference>
<evidence type="ECO:0000256" key="3">
    <source>
        <dbReference type="ARBA" id="ARBA00006350"/>
    </source>
</evidence>
<proteinExistence type="inferred from homology"/>
<dbReference type="GO" id="GO:0043801">
    <property type="term" value="F:hexulose-6-phosphate synthase activity"/>
    <property type="evidence" value="ECO:0007669"/>
    <property type="project" value="UniProtKB-EC"/>
</dbReference>
<dbReference type="GO" id="GO:0006207">
    <property type="term" value="P:'de novo' pyrimidine nucleobase biosynthetic process"/>
    <property type="evidence" value="ECO:0007669"/>
    <property type="project" value="InterPro"/>
</dbReference>
<dbReference type="STRING" id="266892.SAMN04488054_107104"/>
<keyword evidence="5" id="KW-0554">One-carbon metabolism</keyword>
<comment type="similarity">
    <text evidence="3">Belongs to the HPS/KGPDC family. HPS subfamily.</text>
</comment>
<keyword evidence="6" id="KW-0456">Lyase</keyword>
<comment type="pathway">
    <text evidence="2">One-carbon metabolism; formaldehyde assimilation via RuMP pathway; D-fructose 6-phosphate from D-ribulose 5-phosphate and formaldehyde: step 1/2.</text>
</comment>
<protein>
    <recommendedName>
        <fullName evidence="4">3-hexulose-6-phosphate synthase</fullName>
        <ecNumber evidence="4">4.1.2.43</ecNumber>
    </recommendedName>
</protein>
<dbReference type="Pfam" id="PF00215">
    <property type="entry name" value="OMPdecase"/>
    <property type="match status" value="1"/>
</dbReference>
<dbReference type="Gene3D" id="3.20.20.70">
    <property type="entry name" value="Aldolase class I"/>
    <property type="match status" value="1"/>
</dbReference>
<keyword evidence="10" id="KW-1185">Reference proteome</keyword>
<dbReference type="OrthoDB" id="43475at2"/>
<dbReference type="PANTHER" id="PTHR35039:SF3">
    <property type="entry name" value="3-KETO-L-GULONATE-6-PHOSPHATE DECARBOXYLASE SGBH-RELATED"/>
    <property type="match status" value="1"/>
</dbReference>
<reference evidence="9 10" key="1">
    <citation type="submission" date="2016-10" db="EMBL/GenBank/DDBJ databases">
        <authorList>
            <person name="de Groot N.N."/>
        </authorList>
    </citation>
    <scope>NUCLEOTIDE SEQUENCE [LARGE SCALE GENOMIC DNA]</scope>
    <source>
        <strain evidence="9 10">CGMCC 1.6134</strain>
    </source>
</reference>
<dbReference type="GO" id="GO:0004590">
    <property type="term" value="F:orotidine-5'-phosphate decarboxylase activity"/>
    <property type="evidence" value="ECO:0007669"/>
    <property type="project" value="InterPro"/>
</dbReference>
<dbReference type="InterPro" id="IPR041710">
    <property type="entry name" value="HPS/KGPDC"/>
</dbReference>
<dbReference type="InterPro" id="IPR011060">
    <property type="entry name" value="RibuloseP-bd_barrel"/>
</dbReference>
<evidence type="ECO:0000313" key="9">
    <source>
        <dbReference type="EMBL" id="SFL88976.1"/>
    </source>
</evidence>
<dbReference type="InterPro" id="IPR013785">
    <property type="entry name" value="Aldolase_TIM"/>
</dbReference>
<dbReference type="FunFam" id="3.20.20.70:FF:000022">
    <property type="entry name" value="3-keto-L-gulonate-6-phosphate decarboxylase UlaD"/>
    <property type="match status" value="1"/>
</dbReference>
<gene>
    <name evidence="9" type="ORF">SAMN04488054_107104</name>
</gene>
<accession>A0A1I4LDN5</accession>
<evidence type="ECO:0000256" key="6">
    <source>
        <dbReference type="ARBA" id="ARBA00023239"/>
    </source>
</evidence>
<dbReference type="CDD" id="cd04726">
    <property type="entry name" value="KGPDC_HPS"/>
    <property type="match status" value="1"/>
</dbReference>
<dbReference type="GO" id="GO:0006730">
    <property type="term" value="P:one-carbon metabolic process"/>
    <property type="evidence" value="ECO:0007669"/>
    <property type="project" value="UniProtKB-KW"/>
</dbReference>
<dbReference type="EC" id="4.1.2.43" evidence="4"/>
<dbReference type="SMART" id="SM00934">
    <property type="entry name" value="OMPdecase"/>
    <property type="match status" value="1"/>
</dbReference>
<comment type="catalytic activity">
    <reaction evidence="1">
        <text>D-ribulose 5-phosphate + formaldehyde = D-arabino-hex-3-ulose 6-phosphate</text>
        <dbReference type="Rhea" id="RHEA:25201"/>
        <dbReference type="ChEBI" id="CHEBI:16842"/>
        <dbReference type="ChEBI" id="CHEBI:58121"/>
        <dbReference type="ChEBI" id="CHEBI:58542"/>
        <dbReference type="EC" id="4.1.2.43"/>
    </reaction>
</comment>
<dbReference type="InterPro" id="IPR001754">
    <property type="entry name" value="OMPdeCOase_dom"/>
</dbReference>
<dbReference type="EMBL" id="FOTY01000007">
    <property type="protein sequence ID" value="SFL88976.1"/>
    <property type="molecule type" value="Genomic_DNA"/>
</dbReference>
<organism evidence="9 10">
    <name type="scientific">Salibacterium qingdaonense</name>
    <dbReference type="NCBI Taxonomy" id="266892"/>
    <lineage>
        <taxon>Bacteria</taxon>
        <taxon>Bacillati</taxon>
        <taxon>Bacillota</taxon>
        <taxon>Bacilli</taxon>
        <taxon>Bacillales</taxon>
        <taxon>Bacillaceae</taxon>
    </lineage>
</organism>
<dbReference type="InterPro" id="IPR017553">
    <property type="entry name" value="3-hexulose-6-phosphate_synth"/>
</dbReference>
<dbReference type="Proteomes" id="UP000199668">
    <property type="component" value="Unassembled WGS sequence"/>
</dbReference>
<evidence type="ECO:0000256" key="1">
    <source>
        <dbReference type="ARBA" id="ARBA00000718"/>
    </source>
</evidence>
<feature type="domain" description="Orotidine 5'-phosphate decarboxylase" evidence="8">
    <location>
        <begin position="2"/>
        <end position="201"/>
    </location>
</feature>
<dbReference type="PANTHER" id="PTHR35039">
    <property type="entry name" value="3-KETO-L-GULONATE-6-PHOSPHATE DECARBOXYLASE SGBH-RELATED"/>
    <property type="match status" value="1"/>
</dbReference>
<evidence type="ECO:0000256" key="7">
    <source>
        <dbReference type="ARBA" id="ARBA00023277"/>
    </source>
</evidence>
<evidence type="ECO:0000256" key="5">
    <source>
        <dbReference type="ARBA" id="ARBA00022563"/>
    </source>
</evidence>
<evidence type="ECO:0000256" key="4">
    <source>
        <dbReference type="ARBA" id="ARBA00012890"/>
    </source>
</evidence>
<evidence type="ECO:0000256" key="2">
    <source>
        <dbReference type="ARBA" id="ARBA00005014"/>
    </source>
</evidence>
<dbReference type="RefSeq" id="WP_090926517.1">
    <property type="nucleotide sequence ID" value="NZ_FOTY01000007.1"/>
</dbReference>
<evidence type="ECO:0000259" key="8">
    <source>
        <dbReference type="SMART" id="SM00934"/>
    </source>
</evidence>
<dbReference type="AlphaFoldDB" id="A0A1I4LDN5"/>
<dbReference type="GO" id="GO:0019854">
    <property type="term" value="P:L-ascorbic acid catabolic process"/>
    <property type="evidence" value="ECO:0007669"/>
    <property type="project" value="TreeGrafter"/>
</dbReference>